<accession>A0A1N7NZV0</accession>
<sequence length="203" mass="22688">MDIIDLSKAELIGQGRDRDCYRHPLINNQCIKVSRKPQKQTRRERAYFAYLLKQGVDTSKLAHYLGTIKTSRGEGAACELMLNDNGEVASTLSNAVRNKEFPENTIRALMDELREYLLEQQICVRDLSPNNIMCQVQNGHPRLVIVDGVSNPGVNPLNIRIPALSRYFINKSWKSLEKKFAALSNGAIEKAGNNACMAVPDAA</sequence>
<evidence type="ECO:0000313" key="1">
    <source>
        <dbReference type="EMBL" id="SIT03852.1"/>
    </source>
</evidence>
<name>A0A1N7NZV0_9GAMM</name>
<gene>
    <name evidence="1" type="ORF">SAMN05421686_10829</name>
</gene>
<organism evidence="1 2">
    <name type="scientific">Thalassolituus maritimus</name>
    <dbReference type="NCBI Taxonomy" id="484498"/>
    <lineage>
        <taxon>Bacteria</taxon>
        <taxon>Pseudomonadati</taxon>
        <taxon>Pseudomonadota</taxon>
        <taxon>Gammaproteobacteria</taxon>
        <taxon>Oceanospirillales</taxon>
        <taxon>Oceanospirillaceae</taxon>
        <taxon>Thalassolituus</taxon>
    </lineage>
</organism>
<dbReference type="RefSeq" id="WP_076516767.1">
    <property type="nucleotide sequence ID" value="NZ_FTOH01000008.1"/>
</dbReference>
<dbReference type="OrthoDB" id="595236at2"/>
<dbReference type="STRING" id="484498.SAMN05421686_10829"/>
<dbReference type="AlphaFoldDB" id="A0A1N7NZV0"/>
<reference evidence="2" key="1">
    <citation type="submission" date="2017-01" db="EMBL/GenBank/DDBJ databases">
        <authorList>
            <person name="Varghese N."/>
            <person name="Submissions S."/>
        </authorList>
    </citation>
    <scope>NUCLEOTIDE SEQUENCE [LARGE SCALE GENOMIC DNA]</scope>
    <source>
        <strain evidence="2">DSM 24913</strain>
    </source>
</reference>
<dbReference type="Pfam" id="PF10707">
    <property type="entry name" value="YrbL-PhoP_reg"/>
    <property type="match status" value="1"/>
</dbReference>
<proteinExistence type="predicted"/>
<keyword evidence="2" id="KW-1185">Reference proteome</keyword>
<evidence type="ECO:0000313" key="2">
    <source>
        <dbReference type="Proteomes" id="UP000185639"/>
    </source>
</evidence>
<dbReference type="InterPro" id="IPR019647">
    <property type="entry name" value="PhoP_reg_network_YrbL"/>
</dbReference>
<dbReference type="Proteomes" id="UP000185639">
    <property type="component" value="Unassembled WGS sequence"/>
</dbReference>
<protein>
    <submittedName>
        <fullName evidence="1">PhoP regulatory network protein YrbL</fullName>
    </submittedName>
</protein>
<dbReference type="InterPro" id="IPR011009">
    <property type="entry name" value="Kinase-like_dom_sf"/>
</dbReference>
<dbReference type="EMBL" id="FTOH01000008">
    <property type="protein sequence ID" value="SIT03852.1"/>
    <property type="molecule type" value="Genomic_DNA"/>
</dbReference>
<dbReference type="SUPFAM" id="SSF56112">
    <property type="entry name" value="Protein kinase-like (PK-like)"/>
    <property type="match status" value="1"/>
</dbReference>